<keyword evidence="1 3" id="KW-0853">WD repeat</keyword>
<evidence type="ECO:0000259" key="6">
    <source>
        <dbReference type="Pfam" id="PF23414"/>
    </source>
</evidence>
<protein>
    <recommendedName>
        <fullName evidence="9">Heterokaryon incompatibility domain-containing protein</fullName>
    </recommendedName>
</protein>
<dbReference type="InterPro" id="IPR019775">
    <property type="entry name" value="WD40_repeat_CS"/>
</dbReference>
<feature type="repeat" description="WD" evidence="3">
    <location>
        <begin position="291"/>
        <end position="325"/>
    </location>
</feature>
<feature type="repeat" description="WD" evidence="3">
    <location>
        <begin position="163"/>
        <end position="204"/>
    </location>
</feature>
<dbReference type="InterPro" id="IPR036322">
    <property type="entry name" value="WD40_repeat_dom_sf"/>
</dbReference>
<dbReference type="STRING" id="930992.A0A0D0AXR1"/>
<evidence type="ECO:0000256" key="4">
    <source>
        <dbReference type="SAM" id="MobiDB-lite"/>
    </source>
</evidence>
<feature type="domain" description="Heterokaryon incompatibility" evidence="5">
    <location>
        <begin position="808"/>
        <end position="898"/>
    </location>
</feature>
<feature type="repeat" description="WD" evidence="3">
    <location>
        <begin position="121"/>
        <end position="162"/>
    </location>
</feature>
<keyword evidence="2" id="KW-0677">Repeat</keyword>
<dbReference type="SUPFAM" id="SSF48452">
    <property type="entry name" value="TPR-like"/>
    <property type="match status" value="2"/>
</dbReference>
<dbReference type="OrthoDB" id="538223at2759"/>
<gene>
    <name evidence="7" type="ORF">CY34DRAFT_800323</name>
</gene>
<dbReference type="EMBL" id="KN835158">
    <property type="protein sequence ID" value="KIK46471.1"/>
    <property type="molecule type" value="Genomic_DNA"/>
</dbReference>
<dbReference type="PROSITE" id="PS50082">
    <property type="entry name" value="WD_REPEATS_2"/>
    <property type="match status" value="7"/>
</dbReference>
<proteinExistence type="predicted"/>
<dbReference type="Pfam" id="PF00400">
    <property type="entry name" value="WD40"/>
    <property type="match status" value="3"/>
</dbReference>
<evidence type="ECO:0000313" key="7">
    <source>
        <dbReference type="EMBL" id="KIK46471.1"/>
    </source>
</evidence>
<dbReference type="InterPro" id="IPR055442">
    <property type="entry name" value="Beta-prop_EML-like_2nd"/>
</dbReference>
<keyword evidence="8" id="KW-1185">Reference proteome</keyword>
<dbReference type="InterPro" id="IPR015943">
    <property type="entry name" value="WD40/YVTN_repeat-like_dom_sf"/>
</dbReference>
<dbReference type="InParanoid" id="A0A0D0AXR1"/>
<feature type="domain" description="EML-like second beta-propeller" evidence="6">
    <location>
        <begin position="84"/>
        <end position="241"/>
    </location>
</feature>
<dbReference type="PANTHER" id="PTHR19848:SF8">
    <property type="entry name" value="F-BOX AND WD REPEAT DOMAIN CONTAINING 7"/>
    <property type="match status" value="1"/>
</dbReference>
<dbReference type="AlphaFoldDB" id="A0A0D0AXR1"/>
<dbReference type="CDD" id="cd00200">
    <property type="entry name" value="WD40"/>
    <property type="match status" value="1"/>
</dbReference>
<dbReference type="SUPFAM" id="SSF50978">
    <property type="entry name" value="WD40 repeat-like"/>
    <property type="match status" value="1"/>
</dbReference>
<reference evidence="7 8" key="1">
    <citation type="submission" date="2014-04" db="EMBL/GenBank/DDBJ databases">
        <authorList>
            <consortium name="DOE Joint Genome Institute"/>
            <person name="Kuo A."/>
            <person name="Ruytinx J."/>
            <person name="Rineau F."/>
            <person name="Colpaert J."/>
            <person name="Kohler A."/>
            <person name="Nagy L.G."/>
            <person name="Floudas D."/>
            <person name="Copeland A."/>
            <person name="Barry K.W."/>
            <person name="Cichocki N."/>
            <person name="Veneault-Fourrey C."/>
            <person name="LaButti K."/>
            <person name="Lindquist E.A."/>
            <person name="Lipzen A."/>
            <person name="Lundell T."/>
            <person name="Morin E."/>
            <person name="Murat C."/>
            <person name="Sun H."/>
            <person name="Tunlid A."/>
            <person name="Henrissat B."/>
            <person name="Grigoriev I.V."/>
            <person name="Hibbett D.S."/>
            <person name="Martin F."/>
            <person name="Nordberg H.P."/>
            <person name="Cantor M.N."/>
            <person name="Hua S.X."/>
        </authorList>
    </citation>
    <scope>NUCLEOTIDE SEQUENCE [LARGE SCALE GENOMIC DNA]</scope>
    <source>
        <strain evidence="7 8">UH-Slu-Lm8-n1</strain>
    </source>
</reference>
<dbReference type="PROSITE" id="PS50294">
    <property type="entry name" value="WD_REPEATS_REGION"/>
    <property type="match status" value="7"/>
</dbReference>
<dbReference type="Gene3D" id="2.130.10.10">
    <property type="entry name" value="YVTN repeat-like/Quinoprotein amine dehydrogenase"/>
    <property type="match status" value="3"/>
</dbReference>
<evidence type="ECO:0000259" key="5">
    <source>
        <dbReference type="Pfam" id="PF06985"/>
    </source>
</evidence>
<name>A0A0D0AXR1_9AGAM</name>
<dbReference type="Pfam" id="PF06985">
    <property type="entry name" value="HET"/>
    <property type="match status" value="1"/>
</dbReference>
<dbReference type="Gene3D" id="1.25.40.10">
    <property type="entry name" value="Tetratricopeptide repeat domain"/>
    <property type="match status" value="2"/>
</dbReference>
<reference evidence="8" key="2">
    <citation type="submission" date="2015-01" db="EMBL/GenBank/DDBJ databases">
        <title>Evolutionary Origins and Diversification of the Mycorrhizal Mutualists.</title>
        <authorList>
            <consortium name="DOE Joint Genome Institute"/>
            <consortium name="Mycorrhizal Genomics Consortium"/>
            <person name="Kohler A."/>
            <person name="Kuo A."/>
            <person name="Nagy L.G."/>
            <person name="Floudas D."/>
            <person name="Copeland A."/>
            <person name="Barry K.W."/>
            <person name="Cichocki N."/>
            <person name="Veneault-Fourrey C."/>
            <person name="LaButti K."/>
            <person name="Lindquist E.A."/>
            <person name="Lipzen A."/>
            <person name="Lundell T."/>
            <person name="Morin E."/>
            <person name="Murat C."/>
            <person name="Riley R."/>
            <person name="Ohm R."/>
            <person name="Sun H."/>
            <person name="Tunlid A."/>
            <person name="Henrissat B."/>
            <person name="Grigoriev I.V."/>
            <person name="Hibbett D.S."/>
            <person name="Martin F."/>
        </authorList>
    </citation>
    <scope>NUCLEOTIDE SEQUENCE [LARGE SCALE GENOMIC DNA]</scope>
    <source>
        <strain evidence="8">UH-Slu-Lm8-n1</strain>
    </source>
</reference>
<dbReference type="InterPro" id="IPR001680">
    <property type="entry name" value="WD40_rpt"/>
</dbReference>
<evidence type="ECO:0000256" key="1">
    <source>
        <dbReference type="ARBA" id="ARBA00022574"/>
    </source>
</evidence>
<dbReference type="Proteomes" id="UP000054485">
    <property type="component" value="Unassembled WGS sequence"/>
</dbReference>
<dbReference type="InterPro" id="IPR020472">
    <property type="entry name" value="WD40_PAC1"/>
</dbReference>
<dbReference type="Pfam" id="PF23414">
    <property type="entry name" value="Beta-prop_EML_2"/>
    <property type="match status" value="1"/>
</dbReference>
<evidence type="ECO:0000256" key="2">
    <source>
        <dbReference type="ARBA" id="ARBA00022737"/>
    </source>
</evidence>
<dbReference type="PRINTS" id="PR00320">
    <property type="entry name" value="GPROTEINBRPT"/>
</dbReference>
<dbReference type="SMART" id="SM00320">
    <property type="entry name" value="WD40"/>
    <property type="match status" value="7"/>
</dbReference>
<accession>A0A0D0AXR1</accession>
<feature type="repeat" description="WD" evidence="3">
    <location>
        <begin position="249"/>
        <end position="290"/>
    </location>
</feature>
<dbReference type="PANTHER" id="PTHR19848">
    <property type="entry name" value="WD40 REPEAT PROTEIN"/>
    <property type="match status" value="1"/>
</dbReference>
<organism evidence="7 8">
    <name type="scientific">Suillus luteus UH-Slu-Lm8-n1</name>
    <dbReference type="NCBI Taxonomy" id="930992"/>
    <lineage>
        <taxon>Eukaryota</taxon>
        <taxon>Fungi</taxon>
        <taxon>Dikarya</taxon>
        <taxon>Basidiomycota</taxon>
        <taxon>Agaricomycotina</taxon>
        <taxon>Agaricomycetes</taxon>
        <taxon>Agaricomycetidae</taxon>
        <taxon>Boletales</taxon>
        <taxon>Suillineae</taxon>
        <taxon>Suillaceae</taxon>
        <taxon>Suillus</taxon>
    </lineage>
</organism>
<evidence type="ECO:0000313" key="8">
    <source>
        <dbReference type="Proteomes" id="UP000054485"/>
    </source>
</evidence>
<feature type="compositionally biased region" description="Polar residues" evidence="4">
    <location>
        <begin position="19"/>
        <end position="38"/>
    </location>
</feature>
<dbReference type="InterPro" id="IPR011990">
    <property type="entry name" value="TPR-like_helical_dom_sf"/>
</dbReference>
<feature type="repeat" description="WD" evidence="3">
    <location>
        <begin position="33"/>
        <end position="74"/>
    </location>
</feature>
<feature type="repeat" description="WD" evidence="3">
    <location>
        <begin position="76"/>
        <end position="117"/>
    </location>
</feature>
<dbReference type="HOGENOM" id="CLU_006785_0_0_1"/>
<evidence type="ECO:0000256" key="3">
    <source>
        <dbReference type="PROSITE-ProRule" id="PRU00221"/>
    </source>
</evidence>
<feature type="repeat" description="WD" evidence="3">
    <location>
        <begin position="205"/>
        <end position="241"/>
    </location>
</feature>
<dbReference type="InterPro" id="IPR010730">
    <property type="entry name" value="HET"/>
</dbReference>
<evidence type="ECO:0008006" key="9">
    <source>
        <dbReference type="Google" id="ProtNLM"/>
    </source>
</evidence>
<dbReference type="PROSITE" id="PS00678">
    <property type="entry name" value="WD_REPEATS_1"/>
    <property type="match status" value="4"/>
</dbReference>
<feature type="region of interest" description="Disordered" evidence="4">
    <location>
        <begin position="17"/>
        <end position="38"/>
    </location>
</feature>
<sequence>MPGVVDAARDVCLNLKKQPASTTRGQPTPMQTMQGSTKSVQASAFFKDGRRMVTGSMDGTLQIWDLQNGTSMGGLFEGHRDGVQAVAISPDERRIVSGGRDNTIIIWDVESKQMVLDDPSLMKHKSWVLSVCFSPDGKRVASGSEDKTVTVWDAETGAALKTLKGHRNSVFSVAFSPDGLKLASGSADRTIRVWQADSAQILLEIYAHQDLVRSVVWSADGQQLVSTSYDKTVKFWDSSTGYLQIGQPCIGHDAWILSLAISSDGSFIATASDDTTVRLWSTETHQPISKALLHTTGVCCVAISPDGELLVSGDVQGKVRLWSIKDILEQHPTEDHNNSELTDNHVSFNNHPSESDEASGNHSLFDILAINTTVRDASTIEGLHIAEELLTREIHADGNSHDIYANRSLVRTRLSKWDDALQDAAKSIAIQPSLLGYISKGIALCKNDQFCDAMEAFDLSFVFSNHDPIVIDLVLLIKAVALFNADCQDEAMRRLNDLATAQRHSHTRSRSVVNSFLRAELALAAFQEGKYSEATDRLEDSILSIADWFPRRALLEPELKLFTVLFGWNLDLLCQTVNQRRCDVLFRADRVVEAAQSYQYMMRMIDEDAKGRCLEWSTGFKKKCTVRCVAMGDGANYETAIQLYSAGLGLDPSCESLLVLRSKVYLGQNLHTKALQDAEMVIELNPSSYLGYELKQGALHSAGRFDEAVEVFNIMLSKLNDVLDRKLHPQYVSPAEVLSAIQEAIHVKQENSPIRLINTSTGHLYSREEQRDVFMETTEYKKILSSAMTYAPLETKPIKEAVERYFSWAMLSHRWGSKEPLLHNVQIKGVYKMDPVGGTVKLQRFCEVARDAGYCWAWSDTCCIDQSNNAEVSRSVNSMFDWYRDSALTIVYLSDVPPSSKTGALARCTWITRGWTVQEFLAPKIILFYQQDWTLYLDDRSPNHKESITILQELAGATGIDIRSLIMFKPGMAGAREKLRWSSCRVTTLPEDIAYSLFGIFGIHLSVIYGENKQNALGRLLQSIIARSGDITALDWVGKSSDFNSCLPATITSYNTPPFTPQHLSEDEMQTSVAILRDTVAADSASNLSTLLYNLDPPRFANSRLQLPCIAFLLTEVRSRRVRDQGTCSIYDVKADGLQDLQITTTDKLLQFSPERPLRQMKFYLVRPWNRDDIEFAEELQGLDDWPQSPSDDLPLWPAGDHEMVNSESHRALRLIARLGQPFNAFLLAQQRIGEYKRIASDCNIVAQVKNMVDVDNMMNIRTFEIL</sequence>